<feature type="active site" description="Glycyl thioester intermediate" evidence="6">
    <location>
        <position position="117"/>
    </location>
</feature>
<name>A0ABR4NPE5_9SACH</name>
<keyword evidence="4 7" id="KW-0067">ATP-binding</keyword>
<dbReference type="PROSITE" id="PS00183">
    <property type="entry name" value="UBC_1"/>
    <property type="match status" value="1"/>
</dbReference>
<comment type="caution">
    <text evidence="9">The sequence shown here is derived from an EMBL/GenBank/DDBJ whole genome shotgun (WGS) entry which is preliminary data.</text>
</comment>
<protein>
    <submittedName>
        <fullName evidence="9">Ubiquitin-conjugating enzyme E2-21 kDa</fullName>
    </submittedName>
</protein>
<dbReference type="InterPro" id="IPR023313">
    <property type="entry name" value="UBQ-conjugating_AS"/>
</dbReference>
<dbReference type="CDD" id="cd23812">
    <property type="entry name" value="UBCc_ScPEX4-like"/>
    <property type="match status" value="1"/>
</dbReference>
<proteinExistence type="inferred from homology"/>
<evidence type="ECO:0000256" key="4">
    <source>
        <dbReference type="ARBA" id="ARBA00022840"/>
    </source>
</evidence>
<evidence type="ECO:0000313" key="9">
    <source>
        <dbReference type="EMBL" id="KAL3229972.1"/>
    </source>
</evidence>
<dbReference type="Proteomes" id="UP001623330">
    <property type="component" value="Unassembled WGS sequence"/>
</dbReference>
<dbReference type="InterPro" id="IPR000608">
    <property type="entry name" value="UBC"/>
</dbReference>
<dbReference type="InterPro" id="IPR016135">
    <property type="entry name" value="UBQ-conjugating_enzyme/RWD"/>
</dbReference>
<dbReference type="PROSITE" id="PS50127">
    <property type="entry name" value="UBC_2"/>
    <property type="match status" value="1"/>
</dbReference>
<keyword evidence="1" id="KW-0808">Transferase</keyword>
<feature type="domain" description="UBC core" evidence="8">
    <location>
        <begin position="1"/>
        <end position="177"/>
    </location>
</feature>
<dbReference type="EMBL" id="JBEVYD010000010">
    <property type="protein sequence ID" value="KAL3229972.1"/>
    <property type="molecule type" value="Genomic_DNA"/>
</dbReference>
<accession>A0ABR4NPE5</accession>
<reference evidence="9 10" key="1">
    <citation type="submission" date="2024-05" db="EMBL/GenBank/DDBJ databases">
        <title>Long read based assembly of the Candida bracarensis genome reveals expanded adhesin content.</title>
        <authorList>
            <person name="Marcet-Houben M."/>
            <person name="Ksiezopolska E."/>
            <person name="Gabaldon T."/>
        </authorList>
    </citation>
    <scope>NUCLEOTIDE SEQUENCE [LARGE SCALE GENOMIC DNA]</scope>
    <source>
        <strain evidence="9 10">CBM6</strain>
    </source>
</reference>
<evidence type="ECO:0000256" key="2">
    <source>
        <dbReference type="ARBA" id="ARBA00022741"/>
    </source>
</evidence>
<dbReference type="Pfam" id="PF00179">
    <property type="entry name" value="UQ_con"/>
    <property type="match status" value="1"/>
</dbReference>
<evidence type="ECO:0000256" key="6">
    <source>
        <dbReference type="PROSITE-ProRule" id="PRU10133"/>
    </source>
</evidence>
<evidence type="ECO:0000259" key="8">
    <source>
        <dbReference type="PROSITE" id="PS50127"/>
    </source>
</evidence>
<comment type="similarity">
    <text evidence="7">Belongs to the ubiquitin-conjugating enzyme family.</text>
</comment>
<dbReference type="SUPFAM" id="SSF54495">
    <property type="entry name" value="UBC-like"/>
    <property type="match status" value="1"/>
</dbReference>
<dbReference type="SMART" id="SM00212">
    <property type="entry name" value="UBCc"/>
    <property type="match status" value="1"/>
</dbReference>
<evidence type="ECO:0000256" key="3">
    <source>
        <dbReference type="ARBA" id="ARBA00022786"/>
    </source>
</evidence>
<gene>
    <name evidence="9" type="ORF">RNJ44_01335</name>
</gene>
<dbReference type="PANTHER" id="PTHR24067">
    <property type="entry name" value="UBIQUITIN-CONJUGATING ENZYME E2"/>
    <property type="match status" value="1"/>
</dbReference>
<dbReference type="Gene3D" id="3.10.110.10">
    <property type="entry name" value="Ubiquitin Conjugating Enzyme"/>
    <property type="match status" value="1"/>
</dbReference>
<organism evidence="9 10">
    <name type="scientific">Nakaseomyces bracarensis</name>
    <dbReference type="NCBI Taxonomy" id="273131"/>
    <lineage>
        <taxon>Eukaryota</taxon>
        <taxon>Fungi</taxon>
        <taxon>Dikarya</taxon>
        <taxon>Ascomycota</taxon>
        <taxon>Saccharomycotina</taxon>
        <taxon>Saccharomycetes</taxon>
        <taxon>Saccharomycetales</taxon>
        <taxon>Saccharomycetaceae</taxon>
        <taxon>Nakaseomyces</taxon>
    </lineage>
</organism>
<sequence length="177" mass="18965">MSRLAKELVKVRKLDRFGAAGAAGAGAAGAGAAGGGRDDYGFIVELAPVDESDLSRWYAVIEGPAGTPYEGHNFKLAIAVPAGYPMVPPEFKFEATRDGGFKVPPHCNVDRSTGEICLDILKPAGWTPIWDLLHVTQAVYILLQEPEPDSPLDVDMAQITRSNDKGALYGIVNYYLS</sequence>
<keyword evidence="2 7" id="KW-0547">Nucleotide-binding</keyword>
<evidence type="ECO:0000256" key="5">
    <source>
        <dbReference type="ARBA" id="ARBA00043952"/>
    </source>
</evidence>
<comment type="pathway">
    <text evidence="5">Protein modification.</text>
</comment>
<evidence type="ECO:0000256" key="7">
    <source>
        <dbReference type="RuleBase" id="RU362109"/>
    </source>
</evidence>
<keyword evidence="3 7" id="KW-0833">Ubl conjugation pathway</keyword>
<evidence type="ECO:0000256" key="1">
    <source>
        <dbReference type="ARBA" id="ARBA00022679"/>
    </source>
</evidence>
<evidence type="ECO:0000313" key="10">
    <source>
        <dbReference type="Proteomes" id="UP001623330"/>
    </source>
</evidence>
<dbReference type="InterPro" id="IPR050113">
    <property type="entry name" value="Ub_conjugating_enzyme"/>
</dbReference>
<keyword evidence="10" id="KW-1185">Reference proteome</keyword>